<evidence type="ECO:0000256" key="1">
    <source>
        <dbReference type="ARBA" id="ARBA00022737"/>
    </source>
</evidence>
<dbReference type="InterPro" id="IPR013783">
    <property type="entry name" value="Ig-like_fold"/>
</dbReference>
<dbReference type="InterPro" id="IPR036116">
    <property type="entry name" value="FN3_sf"/>
</dbReference>
<dbReference type="InterPro" id="IPR003961">
    <property type="entry name" value="FN3_dom"/>
</dbReference>
<gene>
    <name evidence="6" type="primary">LOC114434625</name>
</gene>
<dbReference type="SUPFAM" id="SSF49265">
    <property type="entry name" value="Fibronectin type III"/>
    <property type="match status" value="1"/>
</dbReference>
<dbReference type="RefSeq" id="XP_028259745.1">
    <property type="nucleotide sequence ID" value="XM_028403944.1"/>
</dbReference>
<dbReference type="InParanoid" id="A0A6P7HVK0"/>
<evidence type="ECO:0000259" key="4">
    <source>
        <dbReference type="PROSITE" id="PS50853"/>
    </source>
</evidence>
<dbReference type="PANTHER" id="PTHR46708:SF2">
    <property type="entry name" value="FIBRONECTIN TYPE-III DOMAIN-CONTAINING PROTEIN"/>
    <property type="match status" value="1"/>
</dbReference>
<dbReference type="Gene3D" id="2.60.40.10">
    <property type="entry name" value="Immunoglobulins"/>
    <property type="match status" value="2"/>
</dbReference>
<sequence>MAGLRAVRVLLIWAGITGLTHYTSSASAQCFLNPSEIHHHVHPGLPTNITSELPPNCKTLTIDYTCSENGNDFKSLSDLEPFTDYNCTGLIKDNNMDINKTTTVPVRINCDFTITDMNGAVTNTSAKLSWKTTSENCQEVLPELQKLSYDCRCSEPKGQITVKPASDEGTCEITGLKPYTDYTCEVQPTYNNNPVPHGYEVKLKTEPGIPSDITKVTVTVPEHNVIRVSCEHPRDGFHGPHQKYFIRLNDGVKTPLDKCEFEFRDVSYSTTYTVKVSAFNGKLESKPVIKEVSTLYNDKALIGCLVFLIIIILSVVPVVVYKLYKRKHTKSPK</sequence>
<dbReference type="OrthoDB" id="8952549at2759"/>
<dbReference type="InterPro" id="IPR050991">
    <property type="entry name" value="ECM_Regulatory_Proteins"/>
</dbReference>
<dbReference type="CDD" id="cd00063">
    <property type="entry name" value="FN3"/>
    <property type="match status" value="2"/>
</dbReference>
<feature type="signal peptide" evidence="3">
    <location>
        <begin position="1"/>
        <end position="25"/>
    </location>
</feature>
<feature type="chain" id="PRO_5028342768" evidence="3">
    <location>
        <begin position="26"/>
        <end position="333"/>
    </location>
</feature>
<keyword evidence="1" id="KW-0677">Repeat</keyword>
<keyword evidence="5" id="KW-1185">Reference proteome</keyword>
<name>A0A6P7HVK0_9TELE</name>
<dbReference type="PANTHER" id="PTHR46708">
    <property type="entry name" value="TENASCIN"/>
    <property type="match status" value="1"/>
</dbReference>
<evidence type="ECO:0000256" key="3">
    <source>
        <dbReference type="SAM" id="SignalP"/>
    </source>
</evidence>
<protein>
    <submittedName>
        <fullName evidence="6">Receptor-type tyrosine-protein phosphatase C-like</fullName>
    </submittedName>
</protein>
<proteinExistence type="predicted"/>
<dbReference type="SMART" id="SM00060">
    <property type="entry name" value="FN3"/>
    <property type="match status" value="2"/>
</dbReference>
<keyword evidence="2" id="KW-0812">Transmembrane</keyword>
<keyword evidence="2" id="KW-1133">Transmembrane helix</keyword>
<evidence type="ECO:0000256" key="2">
    <source>
        <dbReference type="SAM" id="Phobius"/>
    </source>
</evidence>
<evidence type="ECO:0000313" key="5">
    <source>
        <dbReference type="Proteomes" id="UP000515145"/>
    </source>
</evidence>
<evidence type="ECO:0000313" key="6">
    <source>
        <dbReference type="RefSeq" id="XP_028259745.1"/>
    </source>
</evidence>
<keyword evidence="2" id="KW-0472">Membrane</keyword>
<organism evidence="5 6">
    <name type="scientific">Parambassis ranga</name>
    <name type="common">Indian glassy fish</name>
    <dbReference type="NCBI Taxonomy" id="210632"/>
    <lineage>
        <taxon>Eukaryota</taxon>
        <taxon>Metazoa</taxon>
        <taxon>Chordata</taxon>
        <taxon>Craniata</taxon>
        <taxon>Vertebrata</taxon>
        <taxon>Euteleostomi</taxon>
        <taxon>Actinopterygii</taxon>
        <taxon>Neopterygii</taxon>
        <taxon>Teleostei</taxon>
        <taxon>Neoteleostei</taxon>
        <taxon>Acanthomorphata</taxon>
        <taxon>Ovalentaria</taxon>
        <taxon>Ambassidae</taxon>
        <taxon>Parambassis</taxon>
    </lineage>
</organism>
<dbReference type="AlphaFoldDB" id="A0A6P7HVK0"/>
<keyword evidence="3" id="KW-0732">Signal</keyword>
<dbReference type="PROSITE" id="PS50853">
    <property type="entry name" value="FN3"/>
    <property type="match status" value="1"/>
</dbReference>
<reference evidence="6" key="1">
    <citation type="submission" date="2025-08" db="UniProtKB">
        <authorList>
            <consortium name="RefSeq"/>
        </authorList>
    </citation>
    <scope>IDENTIFICATION</scope>
</reference>
<feature type="domain" description="Fibronectin type-III" evidence="4">
    <location>
        <begin position="104"/>
        <end position="208"/>
    </location>
</feature>
<dbReference type="Proteomes" id="UP000515145">
    <property type="component" value="Chromosome 4"/>
</dbReference>
<feature type="transmembrane region" description="Helical" evidence="2">
    <location>
        <begin position="300"/>
        <end position="324"/>
    </location>
</feature>
<dbReference type="GeneID" id="114434625"/>
<accession>A0A6P7HVK0</accession>